<dbReference type="InterPro" id="IPR025661">
    <property type="entry name" value="Pept_asp_AS"/>
</dbReference>
<dbReference type="InterPro" id="IPR000668">
    <property type="entry name" value="Peptidase_C1A_C"/>
</dbReference>
<dbReference type="InterPro" id="IPR038765">
    <property type="entry name" value="Papain-like_cys_pep_sf"/>
</dbReference>
<keyword evidence="10" id="KW-1185">Reference proteome</keyword>
<dbReference type="InterPro" id="IPR036291">
    <property type="entry name" value="NAD(P)-bd_dom_sf"/>
</dbReference>
<dbReference type="GO" id="GO:0006508">
    <property type="term" value="P:proteolysis"/>
    <property type="evidence" value="ECO:0007669"/>
    <property type="project" value="UniProtKB-KW"/>
</dbReference>
<evidence type="ECO:0000256" key="2">
    <source>
        <dbReference type="ARBA" id="ARBA00022670"/>
    </source>
</evidence>
<dbReference type="SUPFAM" id="SSF51735">
    <property type="entry name" value="NAD(P)-binding Rossmann-fold domains"/>
    <property type="match status" value="1"/>
</dbReference>
<comment type="caution">
    <text evidence="9">The sequence shown here is derived from an EMBL/GenBank/DDBJ whole genome shotgun (WGS) entry which is preliminary data.</text>
</comment>
<dbReference type="PRINTS" id="PR00081">
    <property type="entry name" value="GDHRDH"/>
</dbReference>
<reference evidence="9 10" key="1">
    <citation type="journal article" date="2024" name="Nat. Commun.">
        <title>Phylogenomics reveals the evolutionary origins of lichenization in chlorophyte algae.</title>
        <authorList>
            <person name="Puginier C."/>
            <person name="Libourel C."/>
            <person name="Otte J."/>
            <person name="Skaloud P."/>
            <person name="Haon M."/>
            <person name="Grisel S."/>
            <person name="Petersen M."/>
            <person name="Berrin J.G."/>
            <person name="Delaux P.M."/>
            <person name="Dal Grande F."/>
            <person name="Keller J."/>
        </authorList>
    </citation>
    <scope>NUCLEOTIDE SEQUENCE [LARGE SCALE GENOMIC DNA]</scope>
    <source>
        <strain evidence="9 10">SAG 2036</strain>
    </source>
</reference>
<keyword evidence="2" id="KW-0645">Protease</keyword>
<dbReference type="Pfam" id="PF12550">
    <property type="entry name" value="GCR1_C"/>
    <property type="match status" value="1"/>
</dbReference>
<dbReference type="SMART" id="SM00645">
    <property type="entry name" value="Pept_C1"/>
    <property type="match status" value="1"/>
</dbReference>
<dbReference type="InterPro" id="IPR013201">
    <property type="entry name" value="Prot_inhib_I29"/>
</dbReference>
<name>A0AAW1NR70_9CHLO</name>
<dbReference type="Pfam" id="PF08246">
    <property type="entry name" value="Inhibitor_I29"/>
    <property type="match status" value="1"/>
</dbReference>
<dbReference type="Gene3D" id="3.90.70.10">
    <property type="entry name" value="Cysteine proteinases"/>
    <property type="match status" value="1"/>
</dbReference>
<feature type="domain" description="Cathepsin propeptide inhibitor" evidence="8">
    <location>
        <begin position="679"/>
        <end position="735"/>
    </location>
</feature>
<gene>
    <name evidence="9" type="ORF">WJX73_005611</name>
</gene>
<dbReference type="GO" id="GO:0008234">
    <property type="term" value="F:cysteine-type peptidase activity"/>
    <property type="evidence" value="ECO:0007669"/>
    <property type="project" value="InterPro"/>
</dbReference>
<evidence type="ECO:0000313" key="9">
    <source>
        <dbReference type="EMBL" id="KAK9795903.1"/>
    </source>
</evidence>
<dbReference type="AlphaFoldDB" id="A0AAW1NR70"/>
<evidence type="ECO:0000259" key="8">
    <source>
        <dbReference type="SMART" id="SM00848"/>
    </source>
</evidence>
<dbReference type="InterPro" id="IPR000169">
    <property type="entry name" value="Pept_cys_AS"/>
</dbReference>
<dbReference type="InterPro" id="IPR022210">
    <property type="entry name" value="TF_GCR1-like"/>
</dbReference>
<evidence type="ECO:0000256" key="5">
    <source>
        <dbReference type="ARBA" id="ARBA00023157"/>
    </source>
</evidence>
<sequence length="1023" mass="111184">MCTFWQRNVYRPPFAASTASSTSGEANLAHLTVLITGGNAGIGYQTVLYLARHGATVIFTSRSQERGNAAIEAMKQEAAGYHLDVKCIVLDLSNMKNLEPFAARAREALAGRKIDILILNAGIMDVPHQKTEQGHEITFAANHLGHFLLTKKLLPHIARPGRVVVLTAELFLFAKDCTPDWHTSDGSAYYRAKLGNIWFAHELQRREPGLIVPLVHPGVVNTELQQTGVVGNFMKRNLFITPEQGAWTTLYCSLADDAEGHTYYTNYAGILPTNALALLSVCWELLSSCDAHGGLAAALDGQSDGQQAYNLGLGHGAVTTSDLSYHHHAHHPQEDPDTPHLAEGEDDLLTRCKLLEAENRLLRQQVAELPNLKWQVNVLVAALDKLGGGNGSASALLSASASHHVHEHEQHEHEGHLGEDDGRGMEAVMPLQHHQMGAGLQDVGLAHHGSVIPPHLAGAADDRPMPPFLLPQGLGSPMMSPHHHSGGSAAAEHQALQHHQHPQHVHVPHPGIPARDGLCRIPNPPISPTLGKSIQGIWIEHTVGRPPDYPSVEQLIRDHGKKWKLKEYGYNSRVAEKKGVIVKRIKEFIMSGYTPDMAIAALEKEQSNSKMPLSRFIDSIRPGKYRVADCSASGCVWLARDDMCLAADGVPKGKGKRKVKDAGMGIVEEVVEELASPQFALWASMNGKKYTNSEEAAYRRGVFESNVAYINQENAAGRSHKLAVNAFTDLTAEEFRATHLGVRPGSNATFRARQASTPFSHANAIAPTNKNWVKEGAVTDVKNQLFCGSCWAFSTTGSVEGINYLKTGDLVPLSEQQLVDCDTSKDLGCGGGLMDYAFEYIKKNEGLDTEEDYPYWSLGTICNPLRQDRHVVTIDGFEDVPVNDESALEKAVSQQPVSVAICANDLQFYSSGVVSNCCKDLDHGVLAVGYGEEADGKPYWLVKNSWGGDWGEAGYFKLERGVATKYGTCGITQAASYPVKTHNNPENVPEVCGWLGWSECAAPTSCSCSLSLAGFVCLGWGCQ</sequence>
<evidence type="ECO:0000256" key="3">
    <source>
        <dbReference type="ARBA" id="ARBA00022729"/>
    </source>
</evidence>
<keyword evidence="3" id="KW-0732">Signal</keyword>
<feature type="domain" description="Peptidase C1A papain C-terminal" evidence="7">
    <location>
        <begin position="766"/>
        <end position="979"/>
    </location>
</feature>
<dbReference type="Proteomes" id="UP001465755">
    <property type="component" value="Unassembled WGS sequence"/>
</dbReference>
<dbReference type="FunFam" id="3.90.70.10:FF:000067">
    <property type="entry name" value="Senescence-specific cysteine protease"/>
    <property type="match status" value="1"/>
</dbReference>
<dbReference type="SMART" id="SM00848">
    <property type="entry name" value="Inhibitor_I29"/>
    <property type="match status" value="1"/>
</dbReference>
<feature type="compositionally biased region" description="Basic residues" evidence="6">
    <location>
        <begin position="496"/>
        <end position="507"/>
    </location>
</feature>
<evidence type="ECO:0000256" key="4">
    <source>
        <dbReference type="ARBA" id="ARBA00022801"/>
    </source>
</evidence>
<dbReference type="EMBL" id="JALJOQ010000122">
    <property type="protein sequence ID" value="KAK9795903.1"/>
    <property type="molecule type" value="Genomic_DNA"/>
</dbReference>
<dbReference type="InterPro" id="IPR002347">
    <property type="entry name" value="SDR_fam"/>
</dbReference>
<dbReference type="CDD" id="cd02248">
    <property type="entry name" value="Peptidase_C1A"/>
    <property type="match status" value="1"/>
</dbReference>
<protein>
    <submittedName>
        <fullName evidence="9">Uncharacterized protein</fullName>
    </submittedName>
</protein>
<evidence type="ECO:0000259" key="7">
    <source>
        <dbReference type="SMART" id="SM00645"/>
    </source>
</evidence>
<dbReference type="PROSITE" id="PS00139">
    <property type="entry name" value="THIOL_PROTEASE_CYS"/>
    <property type="match status" value="1"/>
</dbReference>
<dbReference type="Gene3D" id="3.40.50.720">
    <property type="entry name" value="NAD(P)-binding Rossmann-like Domain"/>
    <property type="match status" value="1"/>
</dbReference>
<evidence type="ECO:0000313" key="10">
    <source>
        <dbReference type="Proteomes" id="UP001465755"/>
    </source>
</evidence>
<evidence type="ECO:0000256" key="6">
    <source>
        <dbReference type="SAM" id="MobiDB-lite"/>
    </source>
</evidence>
<proteinExistence type="inferred from homology"/>
<accession>A0AAW1NR70</accession>
<dbReference type="InterPro" id="IPR013128">
    <property type="entry name" value="Peptidase_C1A"/>
</dbReference>
<dbReference type="PROSITE" id="PS00639">
    <property type="entry name" value="THIOL_PROTEASE_HIS"/>
    <property type="match status" value="1"/>
</dbReference>
<feature type="region of interest" description="Disordered" evidence="6">
    <location>
        <begin position="474"/>
        <end position="512"/>
    </location>
</feature>
<comment type="similarity">
    <text evidence="1">Belongs to the peptidase C1 family.</text>
</comment>
<keyword evidence="5" id="KW-1015">Disulfide bond</keyword>
<dbReference type="InterPro" id="IPR039417">
    <property type="entry name" value="Peptidase_C1A_papain-like"/>
</dbReference>
<evidence type="ECO:0000256" key="1">
    <source>
        <dbReference type="ARBA" id="ARBA00008455"/>
    </source>
</evidence>
<dbReference type="PROSITE" id="PS00640">
    <property type="entry name" value="THIOL_PROTEASE_ASN"/>
    <property type="match status" value="1"/>
</dbReference>
<dbReference type="Pfam" id="PF00112">
    <property type="entry name" value="Peptidase_C1"/>
    <property type="match status" value="1"/>
</dbReference>
<dbReference type="InterPro" id="IPR025660">
    <property type="entry name" value="Pept_his_AS"/>
</dbReference>
<dbReference type="SUPFAM" id="SSF54001">
    <property type="entry name" value="Cysteine proteinases"/>
    <property type="match status" value="1"/>
</dbReference>
<dbReference type="PANTHER" id="PTHR12411">
    <property type="entry name" value="CYSTEINE PROTEASE FAMILY C1-RELATED"/>
    <property type="match status" value="1"/>
</dbReference>
<dbReference type="Pfam" id="PF00106">
    <property type="entry name" value="adh_short"/>
    <property type="match status" value="1"/>
</dbReference>
<organism evidence="9 10">
    <name type="scientific">Symbiochloris irregularis</name>
    <dbReference type="NCBI Taxonomy" id="706552"/>
    <lineage>
        <taxon>Eukaryota</taxon>
        <taxon>Viridiplantae</taxon>
        <taxon>Chlorophyta</taxon>
        <taxon>core chlorophytes</taxon>
        <taxon>Trebouxiophyceae</taxon>
        <taxon>Trebouxiales</taxon>
        <taxon>Trebouxiaceae</taxon>
        <taxon>Symbiochloris</taxon>
    </lineage>
</organism>
<feature type="compositionally biased region" description="Low complexity" evidence="6">
    <location>
        <begin position="475"/>
        <end position="491"/>
    </location>
</feature>
<keyword evidence="4" id="KW-0378">Hydrolase</keyword>